<sequence length="112" mass="12613">MSNTIDKNLQEFVHSYVNSLVVWAVIVFYHQNPGVRDRCADLARHLGRREDDIEAAVGHLAGKGFLRKEGDGAEAIFIYEPDSGLRCKVNAFVDALETRDLRLWVLSEVLGK</sequence>
<reference evidence="3" key="1">
    <citation type="submission" date="2017-09" db="EMBL/GenBank/DDBJ databases">
        <title>Depth-based differentiation of microbial function through sediment-hosted aquifers and enrichment of novel symbionts in the deep terrestrial subsurface.</title>
        <authorList>
            <person name="Probst A.J."/>
            <person name="Ladd B."/>
            <person name="Jarett J.K."/>
            <person name="Geller-Mcgrath D.E."/>
            <person name="Sieber C.M.K."/>
            <person name="Emerson J.B."/>
            <person name="Anantharaman K."/>
            <person name="Thomas B.C."/>
            <person name="Malmstrom R."/>
            <person name="Stieglmeier M."/>
            <person name="Klingl A."/>
            <person name="Woyke T."/>
            <person name="Ryan C.M."/>
            <person name="Banfield J.F."/>
        </authorList>
    </citation>
    <scope>NUCLEOTIDE SEQUENCE [LARGE SCALE GENOMIC DNA]</scope>
</reference>
<accession>A0A2M7T5C3</accession>
<dbReference type="EMBL" id="PFNG01000249">
    <property type="protein sequence ID" value="PIZ35241.1"/>
    <property type="molecule type" value="Genomic_DNA"/>
</dbReference>
<keyword evidence="1" id="KW-0812">Transmembrane</keyword>
<evidence type="ECO:0000313" key="3">
    <source>
        <dbReference type="Proteomes" id="UP000230956"/>
    </source>
</evidence>
<evidence type="ECO:0000313" key="2">
    <source>
        <dbReference type="EMBL" id="PIZ35241.1"/>
    </source>
</evidence>
<proteinExistence type="predicted"/>
<gene>
    <name evidence="2" type="ORF">COY37_10665</name>
</gene>
<evidence type="ECO:0000256" key="1">
    <source>
        <dbReference type="SAM" id="Phobius"/>
    </source>
</evidence>
<name>A0A2M7T5C3_9ACTN</name>
<dbReference type="RefSeq" id="WP_286679012.1">
    <property type="nucleotide sequence ID" value="NZ_MNXI01000121.1"/>
</dbReference>
<keyword evidence="1" id="KW-1133">Transmembrane helix</keyword>
<comment type="caution">
    <text evidence="2">The sequence shown here is derived from an EMBL/GenBank/DDBJ whole genome shotgun (WGS) entry which is preliminary data.</text>
</comment>
<dbReference type="AlphaFoldDB" id="A0A2M7T5C3"/>
<protein>
    <recommendedName>
        <fullName evidence="4">MarR family transcriptional regulator</fullName>
    </recommendedName>
</protein>
<feature type="transmembrane region" description="Helical" evidence="1">
    <location>
        <begin position="12"/>
        <end position="29"/>
    </location>
</feature>
<dbReference type="Proteomes" id="UP000230956">
    <property type="component" value="Unassembled WGS sequence"/>
</dbReference>
<organism evidence="2 3">
    <name type="scientific">Candidatus Aquicultor secundus</name>
    <dbReference type="NCBI Taxonomy" id="1973895"/>
    <lineage>
        <taxon>Bacteria</taxon>
        <taxon>Bacillati</taxon>
        <taxon>Actinomycetota</taxon>
        <taxon>Candidatus Aquicultoria</taxon>
        <taxon>Candidatus Aquicultorales</taxon>
        <taxon>Candidatus Aquicultoraceae</taxon>
        <taxon>Candidatus Aquicultor</taxon>
    </lineage>
</organism>
<evidence type="ECO:0008006" key="4">
    <source>
        <dbReference type="Google" id="ProtNLM"/>
    </source>
</evidence>
<keyword evidence="1" id="KW-0472">Membrane</keyword>